<dbReference type="InterPro" id="IPR033635">
    <property type="entry name" value="ANKS1/Caskin"/>
</dbReference>
<evidence type="ECO:0000313" key="6">
    <source>
        <dbReference type="EMBL" id="PVD35423.1"/>
    </source>
</evidence>
<dbReference type="InterPro" id="IPR001660">
    <property type="entry name" value="SAM"/>
</dbReference>
<feature type="domain" description="SAM" evidence="5">
    <location>
        <begin position="133"/>
        <end position="197"/>
    </location>
</feature>
<feature type="domain" description="SAM" evidence="5">
    <location>
        <begin position="60"/>
        <end position="124"/>
    </location>
</feature>
<feature type="compositionally biased region" description="Acidic residues" evidence="3">
    <location>
        <begin position="47"/>
        <end position="56"/>
    </location>
</feature>
<dbReference type="Proteomes" id="UP000245119">
    <property type="component" value="Linkage Group LG2"/>
</dbReference>
<evidence type="ECO:0000256" key="1">
    <source>
        <dbReference type="ARBA" id="ARBA00022737"/>
    </source>
</evidence>
<dbReference type="PANTHER" id="PTHR24174:SF16">
    <property type="entry name" value="CASKIN-2"/>
    <property type="match status" value="1"/>
</dbReference>
<dbReference type="InterPro" id="IPR013761">
    <property type="entry name" value="SAM/pointed_sf"/>
</dbReference>
<dbReference type="OrthoDB" id="370884at2759"/>
<feature type="transmembrane region" description="Helical" evidence="4">
    <location>
        <begin position="282"/>
        <end position="303"/>
    </location>
</feature>
<dbReference type="SMART" id="SM00454">
    <property type="entry name" value="SAM"/>
    <property type="match status" value="2"/>
</dbReference>
<dbReference type="PROSITE" id="PS50105">
    <property type="entry name" value="SAM_DOMAIN"/>
    <property type="match status" value="2"/>
</dbReference>
<comment type="caution">
    <text evidence="6">The sequence shown here is derived from an EMBL/GenBank/DDBJ whole genome shotgun (WGS) entry which is preliminary data.</text>
</comment>
<feature type="region of interest" description="Disordered" evidence="3">
    <location>
        <begin position="357"/>
        <end position="394"/>
    </location>
</feature>
<evidence type="ECO:0000256" key="2">
    <source>
        <dbReference type="ARBA" id="ARBA00023043"/>
    </source>
</evidence>
<feature type="compositionally biased region" description="Basic and acidic residues" evidence="3">
    <location>
        <begin position="1"/>
        <end position="10"/>
    </location>
</feature>
<proteinExistence type="predicted"/>
<keyword evidence="2" id="KW-0040">ANK repeat</keyword>
<keyword evidence="4" id="KW-0472">Membrane</keyword>
<dbReference type="Pfam" id="PF00536">
    <property type="entry name" value="SAM_1"/>
    <property type="match status" value="1"/>
</dbReference>
<keyword evidence="4" id="KW-1133">Transmembrane helix</keyword>
<name>A0A2T7PPR9_POMCA</name>
<evidence type="ECO:0000259" key="5">
    <source>
        <dbReference type="PROSITE" id="PS50105"/>
    </source>
</evidence>
<evidence type="ECO:0000313" key="7">
    <source>
        <dbReference type="Proteomes" id="UP000245119"/>
    </source>
</evidence>
<feature type="region of interest" description="Disordered" evidence="3">
    <location>
        <begin position="1"/>
        <end position="57"/>
    </location>
</feature>
<dbReference type="STRING" id="400727.A0A2T7PPR9"/>
<evidence type="ECO:0000256" key="3">
    <source>
        <dbReference type="SAM" id="MobiDB-lite"/>
    </source>
</evidence>
<protein>
    <recommendedName>
        <fullName evidence="5">SAM domain-containing protein</fullName>
    </recommendedName>
</protein>
<feature type="transmembrane region" description="Helical" evidence="4">
    <location>
        <begin position="250"/>
        <end position="270"/>
    </location>
</feature>
<keyword evidence="4" id="KW-0812">Transmembrane</keyword>
<dbReference type="EMBL" id="PZQS01000002">
    <property type="protein sequence ID" value="PVD35423.1"/>
    <property type="molecule type" value="Genomic_DNA"/>
</dbReference>
<organism evidence="6 7">
    <name type="scientific">Pomacea canaliculata</name>
    <name type="common">Golden apple snail</name>
    <dbReference type="NCBI Taxonomy" id="400727"/>
    <lineage>
        <taxon>Eukaryota</taxon>
        <taxon>Metazoa</taxon>
        <taxon>Spiralia</taxon>
        <taxon>Lophotrochozoa</taxon>
        <taxon>Mollusca</taxon>
        <taxon>Gastropoda</taxon>
        <taxon>Caenogastropoda</taxon>
        <taxon>Architaenioglossa</taxon>
        <taxon>Ampullarioidea</taxon>
        <taxon>Ampullariidae</taxon>
        <taxon>Pomacea</taxon>
    </lineage>
</organism>
<dbReference type="AlphaFoldDB" id="A0A2T7PPR9"/>
<dbReference type="PANTHER" id="PTHR24174">
    <property type="entry name" value="ANKYRIN REPEAT AND STERILE ALPHA MOTIF DOMAIN-CONTAINING PROTEIN 1"/>
    <property type="match status" value="1"/>
</dbReference>
<dbReference type="Gene3D" id="1.10.150.50">
    <property type="entry name" value="Transcription Factor, Ets-1"/>
    <property type="match status" value="2"/>
</dbReference>
<keyword evidence="1" id="KW-0677">Repeat</keyword>
<accession>A0A2T7PPR9</accession>
<keyword evidence="7" id="KW-1185">Reference proteome</keyword>
<reference evidence="6 7" key="1">
    <citation type="submission" date="2018-04" db="EMBL/GenBank/DDBJ databases">
        <title>The genome of golden apple snail Pomacea canaliculata provides insight into stress tolerance and invasive adaptation.</title>
        <authorList>
            <person name="Liu C."/>
            <person name="Liu B."/>
            <person name="Ren Y."/>
            <person name="Zhang Y."/>
            <person name="Wang H."/>
            <person name="Li S."/>
            <person name="Jiang F."/>
            <person name="Yin L."/>
            <person name="Zhang G."/>
            <person name="Qian W."/>
            <person name="Fan W."/>
        </authorList>
    </citation>
    <scope>NUCLEOTIDE SEQUENCE [LARGE SCALE GENOMIC DNA]</scope>
    <source>
        <strain evidence="6">SZHN2017</strain>
        <tissue evidence="6">Muscle</tissue>
    </source>
</reference>
<evidence type="ECO:0000256" key="4">
    <source>
        <dbReference type="SAM" id="Phobius"/>
    </source>
</evidence>
<gene>
    <name evidence="6" type="ORF">C0Q70_02385</name>
</gene>
<sequence length="394" mass="44782">MRPKLPHDIEVQTYATPARLSSIQEDPPSPTPTRDHQADIFPSYDEQSADDTDSEVSPEYVPIPVEEWLPPELQGPYVELFKRNGFDSTLFIAGMTETELKRIGVTSRGHLHYLQAKIGQIPAFEIEYKVPVSVNEWLAEIGLSMYGENFRRNQIRVPKEMEILKSLSRKDIERELGIAKDGHIKRLMYAITKLRDPTERQQKAMRMRQVLDDVSIHYLEETNVEEHSFWEKLLEGASSTEKLAELRNNWLVILGVSNTIWLILISTVASKSELTVLGANPLGVSFLFVFGLLFIIQFLTMLVHRLTTVSHYLARAPYRCGRPMKTTWSFKGGSGQKVLEDSADILALQQTAIGRRKSDARLRGRKRKSRQPSPALGVVDERADEQANESTPLI</sequence>
<feature type="compositionally biased region" description="Polar residues" evidence="3">
    <location>
        <begin position="13"/>
        <end position="24"/>
    </location>
</feature>
<dbReference type="SUPFAM" id="SSF47769">
    <property type="entry name" value="SAM/Pointed domain"/>
    <property type="match status" value="2"/>
</dbReference>
<dbReference type="Pfam" id="PF07647">
    <property type="entry name" value="SAM_2"/>
    <property type="match status" value="1"/>
</dbReference>